<evidence type="ECO:0000313" key="1">
    <source>
        <dbReference type="EMBL" id="KFD58654.1"/>
    </source>
</evidence>
<dbReference type="EMBL" id="KL363183">
    <property type="protein sequence ID" value="KFD58654.1"/>
    <property type="molecule type" value="Genomic_DNA"/>
</dbReference>
<name>A0A085MN58_9BILA</name>
<dbReference type="AlphaFoldDB" id="A0A085MN58"/>
<dbReference type="Proteomes" id="UP000030764">
    <property type="component" value="Unassembled WGS sequence"/>
</dbReference>
<organism evidence="1 2">
    <name type="scientific">Trichuris suis</name>
    <name type="common">pig whipworm</name>
    <dbReference type="NCBI Taxonomy" id="68888"/>
    <lineage>
        <taxon>Eukaryota</taxon>
        <taxon>Metazoa</taxon>
        <taxon>Ecdysozoa</taxon>
        <taxon>Nematoda</taxon>
        <taxon>Enoplea</taxon>
        <taxon>Dorylaimia</taxon>
        <taxon>Trichinellida</taxon>
        <taxon>Trichuridae</taxon>
        <taxon>Trichuris</taxon>
    </lineage>
</organism>
<accession>A0A085MN58</accession>
<keyword evidence="2" id="KW-1185">Reference proteome</keyword>
<protein>
    <submittedName>
        <fullName evidence="1">Uncharacterized protein</fullName>
    </submittedName>
</protein>
<evidence type="ECO:0000313" key="2">
    <source>
        <dbReference type="Proteomes" id="UP000030764"/>
    </source>
</evidence>
<proteinExistence type="predicted"/>
<gene>
    <name evidence="1" type="ORF">M513_00347</name>
</gene>
<reference evidence="1 2" key="1">
    <citation type="journal article" date="2014" name="Nat. Genet.">
        <title>Genome and transcriptome of the porcine whipworm Trichuris suis.</title>
        <authorList>
            <person name="Jex A.R."/>
            <person name="Nejsum P."/>
            <person name="Schwarz E.M."/>
            <person name="Hu L."/>
            <person name="Young N.D."/>
            <person name="Hall R.S."/>
            <person name="Korhonen P.K."/>
            <person name="Liao S."/>
            <person name="Thamsborg S."/>
            <person name="Xia J."/>
            <person name="Xu P."/>
            <person name="Wang S."/>
            <person name="Scheerlinck J.P."/>
            <person name="Hofmann A."/>
            <person name="Sternberg P.W."/>
            <person name="Wang J."/>
            <person name="Gasser R.B."/>
        </authorList>
    </citation>
    <scope>NUCLEOTIDE SEQUENCE [LARGE SCALE GENOMIC DNA]</scope>
    <source>
        <strain evidence="1">DCEP-RM93M</strain>
    </source>
</reference>
<sequence>MMAPTIRPTKKQTSSTNMSTFLLQTSFHSAIIVANANEASYLGIRSLRQCLNNVWLKCAEVLEKFFANGYILGGAG</sequence>